<dbReference type="AlphaFoldDB" id="A0A813KUP6"/>
<gene>
    <name evidence="3" type="ORF">PGLA2088_LOCUS37598</name>
</gene>
<keyword evidence="2" id="KW-0812">Transmembrane</keyword>
<evidence type="ECO:0000313" key="3">
    <source>
        <dbReference type="EMBL" id="CAE8713544.1"/>
    </source>
</evidence>
<protein>
    <submittedName>
        <fullName evidence="3">Uncharacterized protein</fullName>
    </submittedName>
</protein>
<keyword evidence="2" id="KW-0472">Membrane</keyword>
<dbReference type="Proteomes" id="UP000626109">
    <property type="component" value="Unassembled WGS sequence"/>
</dbReference>
<dbReference type="EMBL" id="CAJNNW010032505">
    <property type="protein sequence ID" value="CAE8713544.1"/>
    <property type="molecule type" value="Genomic_DNA"/>
</dbReference>
<feature type="non-terminal residue" evidence="3">
    <location>
        <position position="1"/>
    </location>
</feature>
<keyword evidence="2" id="KW-1133">Transmembrane helix</keyword>
<sequence>ADGAEDTDGVADGGAGGESEEEQQPEQQKQGEPEAAADDGMEDGLTADESVENGVEVSGSVNPWMLLAASGFFASVCAGIAFGALCHAGLLKSRSTREPLLGEPAATRLTHGIEQEMERVPAMMAPSDGASGRW</sequence>
<feature type="compositionally biased region" description="Low complexity" evidence="1">
    <location>
        <begin position="25"/>
        <end position="34"/>
    </location>
</feature>
<evidence type="ECO:0000256" key="1">
    <source>
        <dbReference type="SAM" id="MobiDB-lite"/>
    </source>
</evidence>
<proteinExistence type="predicted"/>
<feature type="compositionally biased region" description="Acidic residues" evidence="1">
    <location>
        <begin position="35"/>
        <end position="51"/>
    </location>
</feature>
<organism evidence="3 4">
    <name type="scientific">Polarella glacialis</name>
    <name type="common">Dinoflagellate</name>
    <dbReference type="NCBI Taxonomy" id="89957"/>
    <lineage>
        <taxon>Eukaryota</taxon>
        <taxon>Sar</taxon>
        <taxon>Alveolata</taxon>
        <taxon>Dinophyceae</taxon>
        <taxon>Suessiales</taxon>
        <taxon>Suessiaceae</taxon>
        <taxon>Polarella</taxon>
    </lineage>
</organism>
<feature type="region of interest" description="Disordered" evidence="1">
    <location>
        <begin position="1"/>
        <end position="51"/>
    </location>
</feature>
<accession>A0A813KUP6</accession>
<evidence type="ECO:0000256" key="2">
    <source>
        <dbReference type="SAM" id="Phobius"/>
    </source>
</evidence>
<evidence type="ECO:0000313" key="4">
    <source>
        <dbReference type="Proteomes" id="UP000626109"/>
    </source>
</evidence>
<reference evidence="3" key="1">
    <citation type="submission" date="2021-02" db="EMBL/GenBank/DDBJ databases">
        <authorList>
            <person name="Dougan E. K."/>
            <person name="Rhodes N."/>
            <person name="Thang M."/>
            <person name="Chan C."/>
        </authorList>
    </citation>
    <scope>NUCLEOTIDE SEQUENCE</scope>
</reference>
<feature type="transmembrane region" description="Helical" evidence="2">
    <location>
        <begin position="64"/>
        <end position="91"/>
    </location>
</feature>
<comment type="caution">
    <text evidence="3">The sequence shown here is derived from an EMBL/GenBank/DDBJ whole genome shotgun (WGS) entry which is preliminary data.</text>
</comment>
<name>A0A813KUP6_POLGL</name>